<keyword evidence="8" id="KW-1185">Reference proteome</keyword>
<dbReference type="Pfam" id="PF00132">
    <property type="entry name" value="Hexapep"/>
    <property type="match status" value="1"/>
</dbReference>
<evidence type="ECO:0000256" key="5">
    <source>
        <dbReference type="ARBA" id="ARBA00023315"/>
    </source>
</evidence>
<sequence length="266" mass="29139">MTTLIHPTAVIKSGAKVHPTVSVGPYAVIGENVTIGANTTIGPHVVLEGWTEIGERNEIFTGVAIGLAPQDLKYDGAQTWVRMGNDNCIREYVTINRATGPDEATIIGDRNLLMGYVHVAHNCIIENEVVVANYTGFAGHVVVESKARISGLLGVHQFVHIGKMAMVGGMSRIDRDVPPYMTVEGNPARVRSINAIGLKRSGLTEEDFSTLKQAYRMLYRSEMTFKQALEELSTLPETEPLRHLQQFLHQSITDPGRRGPIPGNKE</sequence>
<evidence type="ECO:0000256" key="4">
    <source>
        <dbReference type="ARBA" id="ARBA00023098"/>
    </source>
</evidence>
<dbReference type="NCBIfam" id="NF003657">
    <property type="entry name" value="PRK05289.1"/>
    <property type="match status" value="1"/>
</dbReference>
<keyword evidence="1" id="KW-0444">Lipid biosynthesis</keyword>
<keyword evidence="4" id="KW-0443">Lipid metabolism</keyword>
<name>A0ABT7AZ59_9CYAN</name>
<evidence type="ECO:0000259" key="6">
    <source>
        <dbReference type="Pfam" id="PF13720"/>
    </source>
</evidence>
<proteinExistence type="predicted"/>
<dbReference type="InterPro" id="IPR001451">
    <property type="entry name" value="Hexapep"/>
</dbReference>
<dbReference type="Proteomes" id="UP001235303">
    <property type="component" value="Unassembled WGS sequence"/>
</dbReference>
<dbReference type="RefSeq" id="WP_283755934.1">
    <property type="nucleotide sequence ID" value="NZ_JAQOSP010000146.1"/>
</dbReference>
<accession>A0ABT7AZ59</accession>
<protein>
    <submittedName>
        <fullName evidence="7">Acyl-ACP--UDP-N-acetylglucosamine O-acyltransferase</fullName>
        <ecNumber evidence="7">2.3.1.129</ecNumber>
    </submittedName>
</protein>
<evidence type="ECO:0000313" key="7">
    <source>
        <dbReference type="EMBL" id="MDJ1172181.1"/>
    </source>
</evidence>
<dbReference type="CDD" id="cd03351">
    <property type="entry name" value="LbH_UDP-GlcNAc_AT"/>
    <property type="match status" value="1"/>
</dbReference>
<dbReference type="PANTHER" id="PTHR43480:SF1">
    <property type="entry name" value="ACYL-[ACYL-CARRIER-PROTEIN]--UDP-N-ACETYLGLUCOSAMINE O-ACYLTRANSFERASE, MITOCHONDRIAL-RELATED"/>
    <property type="match status" value="1"/>
</dbReference>
<dbReference type="EMBL" id="JAQOSP010000146">
    <property type="protein sequence ID" value="MDJ1172181.1"/>
    <property type="molecule type" value="Genomic_DNA"/>
</dbReference>
<dbReference type="InterPro" id="IPR037157">
    <property type="entry name" value="Acetyltransf_C_sf"/>
</dbReference>
<organism evidence="7 8">
    <name type="scientific">Roseofilum acuticapitatum BLCC-M154</name>
    <dbReference type="NCBI Taxonomy" id="3022444"/>
    <lineage>
        <taxon>Bacteria</taxon>
        <taxon>Bacillati</taxon>
        <taxon>Cyanobacteriota</taxon>
        <taxon>Cyanophyceae</taxon>
        <taxon>Desertifilales</taxon>
        <taxon>Desertifilaceae</taxon>
        <taxon>Roseofilum</taxon>
        <taxon>Roseofilum acuticapitatum</taxon>
    </lineage>
</organism>
<keyword evidence="5 7" id="KW-0012">Acyltransferase</keyword>
<dbReference type="InterPro" id="IPR011004">
    <property type="entry name" value="Trimer_LpxA-like_sf"/>
</dbReference>
<keyword evidence="3 7" id="KW-0808">Transferase</keyword>
<dbReference type="SUPFAM" id="SSF51161">
    <property type="entry name" value="Trimeric LpxA-like enzymes"/>
    <property type="match status" value="1"/>
</dbReference>
<evidence type="ECO:0000256" key="1">
    <source>
        <dbReference type="ARBA" id="ARBA00022516"/>
    </source>
</evidence>
<dbReference type="Gene3D" id="2.160.10.10">
    <property type="entry name" value="Hexapeptide repeat proteins"/>
    <property type="match status" value="1"/>
</dbReference>
<dbReference type="PIRSF" id="PIRSF000456">
    <property type="entry name" value="UDP-GlcNAc_acltr"/>
    <property type="match status" value="1"/>
</dbReference>
<dbReference type="InterPro" id="IPR010137">
    <property type="entry name" value="Lipid_A_LpxA"/>
</dbReference>
<keyword evidence="2" id="KW-0441">Lipid A biosynthesis</keyword>
<comment type="caution">
    <text evidence="7">The sequence shown here is derived from an EMBL/GenBank/DDBJ whole genome shotgun (WGS) entry which is preliminary data.</text>
</comment>
<evidence type="ECO:0000313" key="8">
    <source>
        <dbReference type="Proteomes" id="UP001235303"/>
    </source>
</evidence>
<dbReference type="InterPro" id="IPR029098">
    <property type="entry name" value="Acetyltransf_C"/>
</dbReference>
<dbReference type="GO" id="GO:0008780">
    <property type="term" value="F:acyl-[acyl-carrier-protein]-UDP-N-acetylglucosamine O-acyltransferase activity"/>
    <property type="evidence" value="ECO:0007669"/>
    <property type="project" value="UniProtKB-EC"/>
</dbReference>
<reference evidence="7 8" key="1">
    <citation type="submission" date="2023-01" db="EMBL/GenBank/DDBJ databases">
        <title>Novel diversity within Roseofilum (Cyanobacteria; Desertifilaceae) from marine benthic mats with descriptions of four novel species.</title>
        <authorList>
            <person name="Wang Y."/>
            <person name="Berthold D.E."/>
            <person name="Hu J."/>
            <person name="Lefler F.W."/>
            <person name="Laughinghouse H.D. IV."/>
        </authorList>
    </citation>
    <scope>NUCLEOTIDE SEQUENCE [LARGE SCALE GENOMIC DNA]</scope>
    <source>
        <strain evidence="7 8">BLCC-M154</strain>
    </source>
</reference>
<dbReference type="EC" id="2.3.1.129" evidence="7"/>
<dbReference type="Pfam" id="PF13720">
    <property type="entry name" value="Acetyltransf_11"/>
    <property type="match status" value="1"/>
</dbReference>
<dbReference type="Gene3D" id="1.20.1180.10">
    <property type="entry name" value="Udp N-acetylglucosamine O-acyltransferase, C-terminal domain"/>
    <property type="match status" value="1"/>
</dbReference>
<feature type="domain" description="UDP N-acetylglucosamine O-acyltransferase C-terminal" evidence="6">
    <location>
        <begin position="176"/>
        <end position="251"/>
    </location>
</feature>
<dbReference type="NCBIfam" id="TIGR01852">
    <property type="entry name" value="lipid_A_lpxA"/>
    <property type="match status" value="1"/>
</dbReference>
<evidence type="ECO:0000256" key="2">
    <source>
        <dbReference type="ARBA" id="ARBA00022556"/>
    </source>
</evidence>
<evidence type="ECO:0000256" key="3">
    <source>
        <dbReference type="ARBA" id="ARBA00022679"/>
    </source>
</evidence>
<gene>
    <name evidence="7" type="primary">lpxA</name>
    <name evidence="7" type="ORF">PMG71_22385</name>
</gene>
<dbReference type="PANTHER" id="PTHR43480">
    <property type="entry name" value="ACYL-[ACYL-CARRIER-PROTEIN]--UDP-N-ACETYLGLUCOSAMINE O-ACYLTRANSFERASE"/>
    <property type="match status" value="1"/>
</dbReference>